<dbReference type="EMBL" id="JAMXLR010000051">
    <property type="protein sequence ID" value="MCO6045219.1"/>
    <property type="molecule type" value="Genomic_DNA"/>
</dbReference>
<keyword evidence="1" id="KW-0472">Membrane</keyword>
<keyword evidence="1" id="KW-0812">Transmembrane</keyword>
<dbReference type="Proteomes" id="UP001155241">
    <property type="component" value="Unassembled WGS sequence"/>
</dbReference>
<reference evidence="2" key="1">
    <citation type="submission" date="2022-06" db="EMBL/GenBank/DDBJ databases">
        <title>Aeoliella straminimaris, a novel planctomycete from sediments.</title>
        <authorList>
            <person name="Vitorino I.R."/>
            <person name="Lage O.M."/>
        </authorList>
    </citation>
    <scope>NUCLEOTIDE SEQUENCE</scope>
    <source>
        <strain evidence="2">ICT_H6.2</strain>
    </source>
</reference>
<accession>A0A9X2FB03</accession>
<evidence type="ECO:0000256" key="1">
    <source>
        <dbReference type="SAM" id="Phobius"/>
    </source>
</evidence>
<feature type="transmembrane region" description="Helical" evidence="1">
    <location>
        <begin position="85"/>
        <end position="109"/>
    </location>
</feature>
<sequence>MTTLEMQPTFVLYTDEPLDPTLAKLRRAIRSAEFGGHAESAGPCLDFKVPKQQQRLWSPHLSVHLTELEQGGTELYCRFSPRPEIWTGVMVTYFAAVFVIFMAGIYAYVQWLLGGYPWALVAVPVAAAVVIALHLASLTGQQLSSDQMHELRTQLDRAMELASAQSVPAAKTAGME</sequence>
<proteinExistence type="predicted"/>
<keyword evidence="3" id="KW-1185">Reference proteome</keyword>
<feature type="transmembrane region" description="Helical" evidence="1">
    <location>
        <begin position="115"/>
        <end position="138"/>
    </location>
</feature>
<evidence type="ECO:0000313" key="2">
    <source>
        <dbReference type="EMBL" id="MCO6045219.1"/>
    </source>
</evidence>
<keyword evidence="1" id="KW-1133">Transmembrane helix</keyword>
<protein>
    <submittedName>
        <fullName evidence="2">Uncharacterized protein</fullName>
    </submittedName>
</protein>
<gene>
    <name evidence="2" type="ORF">NG895_15005</name>
</gene>
<name>A0A9X2FB03_9BACT</name>
<dbReference type="RefSeq" id="WP_252853328.1">
    <property type="nucleotide sequence ID" value="NZ_JAMXLR010000051.1"/>
</dbReference>
<evidence type="ECO:0000313" key="3">
    <source>
        <dbReference type="Proteomes" id="UP001155241"/>
    </source>
</evidence>
<organism evidence="2 3">
    <name type="scientific">Aeoliella straminimaris</name>
    <dbReference type="NCBI Taxonomy" id="2954799"/>
    <lineage>
        <taxon>Bacteria</taxon>
        <taxon>Pseudomonadati</taxon>
        <taxon>Planctomycetota</taxon>
        <taxon>Planctomycetia</taxon>
        <taxon>Pirellulales</taxon>
        <taxon>Lacipirellulaceae</taxon>
        <taxon>Aeoliella</taxon>
    </lineage>
</organism>
<dbReference type="AlphaFoldDB" id="A0A9X2FB03"/>
<comment type="caution">
    <text evidence="2">The sequence shown here is derived from an EMBL/GenBank/DDBJ whole genome shotgun (WGS) entry which is preliminary data.</text>
</comment>